<sequence>MASNEVEVDDKAEWSTKNEGKFIRFGWDPIANIVTASEEVWATYIKRVPGVKPYRKKGLEHYDILGDIFNTTTATGQLHYASSQLPPNSDEERELEQIFLNNGVHINLDEDFYVNNPQTEIKGKGKVVTEAPSSDRRTKKWDKMEAYLEVCSEFLTMSDSRRRAWLANL</sequence>
<dbReference type="InterPro" id="IPR045026">
    <property type="entry name" value="LIMYB"/>
</dbReference>
<accession>A0AAW1WAJ8</accession>
<comment type="caution">
    <text evidence="1">The sequence shown here is derived from an EMBL/GenBank/DDBJ whole genome shotgun (WGS) entry which is preliminary data.</text>
</comment>
<dbReference type="AlphaFoldDB" id="A0AAW1WAJ8"/>
<proteinExistence type="predicted"/>
<keyword evidence="2" id="KW-1185">Reference proteome</keyword>
<dbReference type="PANTHER" id="PTHR47584">
    <property type="match status" value="1"/>
</dbReference>
<evidence type="ECO:0000313" key="2">
    <source>
        <dbReference type="Proteomes" id="UP001457282"/>
    </source>
</evidence>
<organism evidence="1 2">
    <name type="scientific">Rubus argutus</name>
    <name type="common">Southern blackberry</name>
    <dbReference type="NCBI Taxonomy" id="59490"/>
    <lineage>
        <taxon>Eukaryota</taxon>
        <taxon>Viridiplantae</taxon>
        <taxon>Streptophyta</taxon>
        <taxon>Embryophyta</taxon>
        <taxon>Tracheophyta</taxon>
        <taxon>Spermatophyta</taxon>
        <taxon>Magnoliopsida</taxon>
        <taxon>eudicotyledons</taxon>
        <taxon>Gunneridae</taxon>
        <taxon>Pentapetalae</taxon>
        <taxon>rosids</taxon>
        <taxon>fabids</taxon>
        <taxon>Rosales</taxon>
        <taxon>Rosaceae</taxon>
        <taxon>Rosoideae</taxon>
        <taxon>Rosoideae incertae sedis</taxon>
        <taxon>Rubus</taxon>
    </lineage>
</organism>
<reference evidence="1 2" key="1">
    <citation type="journal article" date="2023" name="G3 (Bethesda)">
        <title>A chromosome-length genome assembly and annotation of blackberry (Rubus argutus, cv. 'Hillquist').</title>
        <authorList>
            <person name="Bruna T."/>
            <person name="Aryal R."/>
            <person name="Dudchenko O."/>
            <person name="Sargent D.J."/>
            <person name="Mead D."/>
            <person name="Buti M."/>
            <person name="Cavallini A."/>
            <person name="Hytonen T."/>
            <person name="Andres J."/>
            <person name="Pham M."/>
            <person name="Weisz D."/>
            <person name="Mascagni F."/>
            <person name="Usai G."/>
            <person name="Natali L."/>
            <person name="Bassil N."/>
            <person name="Fernandez G.E."/>
            <person name="Lomsadze A."/>
            <person name="Armour M."/>
            <person name="Olukolu B."/>
            <person name="Poorten T."/>
            <person name="Britton C."/>
            <person name="Davik J."/>
            <person name="Ashrafi H."/>
            <person name="Aiden E.L."/>
            <person name="Borodovsky M."/>
            <person name="Worthington M."/>
        </authorList>
    </citation>
    <scope>NUCLEOTIDE SEQUENCE [LARGE SCALE GENOMIC DNA]</scope>
    <source>
        <strain evidence="1">PI 553951</strain>
    </source>
</reference>
<dbReference type="EMBL" id="JBEDUW010000006">
    <property type="protein sequence ID" value="KAK9921691.1"/>
    <property type="molecule type" value="Genomic_DNA"/>
</dbReference>
<gene>
    <name evidence="1" type="ORF">M0R45_030193</name>
</gene>
<protein>
    <submittedName>
        <fullName evidence="1">Uncharacterized protein</fullName>
    </submittedName>
</protein>
<evidence type="ECO:0000313" key="1">
    <source>
        <dbReference type="EMBL" id="KAK9921691.1"/>
    </source>
</evidence>
<dbReference type="Proteomes" id="UP001457282">
    <property type="component" value="Unassembled WGS sequence"/>
</dbReference>
<dbReference type="PANTHER" id="PTHR47584:SF14">
    <property type="entry name" value="L10-INTERACTING MYB DOMAIN-CONTAINING PROTEIN-LIKE"/>
    <property type="match status" value="1"/>
</dbReference>
<name>A0AAW1WAJ8_RUBAR</name>